<reference evidence="1 2" key="1">
    <citation type="submission" date="2012-05" db="EMBL/GenBank/DDBJ databases">
        <authorList>
            <person name="Harkins D.M."/>
            <person name="Madupu R."/>
            <person name="Durkin A.S."/>
            <person name="Torralba M."/>
            <person name="Methe B."/>
            <person name="Sutton G.G."/>
            <person name="Nelson K.E."/>
        </authorList>
    </citation>
    <scope>NUCLEOTIDE SEQUENCE [LARGE SCALE GENOMIC DNA]</scope>
    <source>
        <strain evidence="1 2">F0489</strain>
    </source>
</reference>
<comment type="caution">
    <text evidence="1">The sequence shown here is derived from an EMBL/GenBank/DDBJ whole genome shotgun (WGS) entry which is preliminary data.</text>
</comment>
<dbReference type="Proteomes" id="UP000002941">
    <property type="component" value="Unassembled WGS sequence"/>
</dbReference>
<keyword evidence="2" id="KW-1185">Reference proteome</keyword>
<dbReference type="EMBL" id="AKFT01000231">
    <property type="protein sequence ID" value="EJF35127.1"/>
    <property type="molecule type" value="Genomic_DNA"/>
</dbReference>
<proteinExistence type="predicted"/>
<organism evidence="1 2">
    <name type="scientific">Actinomyces massiliensis F0489</name>
    <dbReference type="NCBI Taxonomy" id="1125718"/>
    <lineage>
        <taxon>Bacteria</taxon>
        <taxon>Bacillati</taxon>
        <taxon>Actinomycetota</taxon>
        <taxon>Actinomycetes</taxon>
        <taxon>Actinomycetales</taxon>
        <taxon>Actinomycetaceae</taxon>
        <taxon>Actinomyces</taxon>
    </lineage>
</organism>
<accession>J0MSV0</accession>
<sequence>MRVSDPTGLVNEGLPLLSRTAYSGRDGAMMYRHASQGR</sequence>
<dbReference type="AlphaFoldDB" id="J0MSV0"/>
<gene>
    <name evidence="1" type="ORF">HMPREF1318_2657</name>
</gene>
<evidence type="ECO:0000313" key="1">
    <source>
        <dbReference type="EMBL" id="EJF35127.1"/>
    </source>
</evidence>
<evidence type="ECO:0000313" key="2">
    <source>
        <dbReference type="Proteomes" id="UP000002941"/>
    </source>
</evidence>
<protein>
    <submittedName>
        <fullName evidence="1">Uncharacterized protein</fullName>
    </submittedName>
</protein>
<name>J0MSV0_9ACTO</name>